<accession>A0AAW0AD68</accession>
<evidence type="ECO:0000313" key="2">
    <source>
        <dbReference type="Proteomes" id="UP001362999"/>
    </source>
</evidence>
<proteinExistence type="predicted"/>
<protein>
    <submittedName>
        <fullName evidence="1">Uncharacterized protein</fullName>
    </submittedName>
</protein>
<organism evidence="1 2">
    <name type="scientific">Favolaschia claudopus</name>
    <dbReference type="NCBI Taxonomy" id="2862362"/>
    <lineage>
        <taxon>Eukaryota</taxon>
        <taxon>Fungi</taxon>
        <taxon>Dikarya</taxon>
        <taxon>Basidiomycota</taxon>
        <taxon>Agaricomycotina</taxon>
        <taxon>Agaricomycetes</taxon>
        <taxon>Agaricomycetidae</taxon>
        <taxon>Agaricales</taxon>
        <taxon>Marasmiineae</taxon>
        <taxon>Mycenaceae</taxon>
        <taxon>Favolaschia</taxon>
    </lineage>
</organism>
<evidence type="ECO:0000313" key="1">
    <source>
        <dbReference type="EMBL" id="KAK7006807.1"/>
    </source>
</evidence>
<gene>
    <name evidence="1" type="ORF">R3P38DRAFT_3213520</name>
</gene>
<comment type="caution">
    <text evidence="1">The sequence shown here is derived from an EMBL/GenBank/DDBJ whole genome shotgun (WGS) entry which is preliminary data.</text>
</comment>
<keyword evidence="2" id="KW-1185">Reference proteome</keyword>
<dbReference type="EMBL" id="JAWWNJ010000074">
    <property type="protein sequence ID" value="KAK7006807.1"/>
    <property type="molecule type" value="Genomic_DNA"/>
</dbReference>
<sequence length="74" mass="8209">MLFYGDYLKNNTAVTSEEFNVIYGGLSETERTKWTTLSAERNSAKKAAKAASSAAAQTISQNEQKYVAYRIFSS</sequence>
<reference evidence="1 2" key="1">
    <citation type="journal article" date="2024" name="J Genomics">
        <title>Draft genome sequencing and assembly of Favolaschia claudopus CIRM-BRFM 2984 isolated from oak limbs.</title>
        <authorList>
            <person name="Navarro D."/>
            <person name="Drula E."/>
            <person name="Chaduli D."/>
            <person name="Cazenave R."/>
            <person name="Ahrendt S."/>
            <person name="Wang J."/>
            <person name="Lipzen A."/>
            <person name="Daum C."/>
            <person name="Barry K."/>
            <person name="Grigoriev I.V."/>
            <person name="Favel A."/>
            <person name="Rosso M.N."/>
            <person name="Martin F."/>
        </authorList>
    </citation>
    <scope>NUCLEOTIDE SEQUENCE [LARGE SCALE GENOMIC DNA]</scope>
    <source>
        <strain evidence="1 2">CIRM-BRFM 2984</strain>
    </source>
</reference>
<dbReference type="AlphaFoldDB" id="A0AAW0AD68"/>
<dbReference type="Proteomes" id="UP001362999">
    <property type="component" value="Unassembled WGS sequence"/>
</dbReference>
<name>A0AAW0AD68_9AGAR</name>